<gene>
    <name evidence="10" type="ORF">ALE3EI_0821</name>
</gene>
<reference evidence="10 11" key="1">
    <citation type="submission" date="2020-04" db="EMBL/GenBank/DDBJ databases">
        <title>Genome sequence of Altibacter aquimarinus strain ALE3EI.</title>
        <authorList>
            <person name="Oh H.-M."/>
            <person name="Jang D."/>
        </authorList>
    </citation>
    <scope>NUCLEOTIDE SEQUENCE [LARGE SCALE GENOMIC DNA]</scope>
    <source>
        <strain evidence="10 11">ALE3EI</strain>
    </source>
</reference>
<feature type="transmembrane region" description="Helical" evidence="9">
    <location>
        <begin position="147"/>
        <end position="165"/>
    </location>
</feature>
<name>A0A7G8PST0_9FLAO</name>
<feature type="transmembrane region" description="Helical" evidence="9">
    <location>
        <begin position="230"/>
        <end position="251"/>
    </location>
</feature>
<feature type="transmembrane region" description="Helical" evidence="9">
    <location>
        <begin position="21"/>
        <end position="39"/>
    </location>
</feature>
<dbReference type="Gene3D" id="1.10.3470.10">
    <property type="entry name" value="ABC transporter involved in vitamin B12 uptake, BtuC"/>
    <property type="match status" value="1"/>
</dbReference>
<sequence length="374" mass="41221">MSLVEYFEQLFSDYTLRTITMGTAVLGAICGMLGSFAVLRKQSLLGDAISHAALPGIALAFLITGAKDSNILLIGALISGLIGTFWIRGMTSKTHLKSDTALGLILSLFFGFGMLLLTFIQKQPNANQAGLDKYLFGQAATLVESDVRLMVIVTGICLVILLLFWKEFKILLFDADYTKTLGFNTRFIDILITFFIVLAIVLGLQTVGVVLMSAMLLAPAAAARQWTNKLSTMIVLAAIFGAFSGVVGTAISASENNLSTGPVIVLVAAVFVLFSFVFSPGRGLLFREIRFRKNRNDLQLKKTLQFMYGIAKNHEDISHPHAIRILNNFQGFTRRSLQKLEDKEWITIDGQQWSMTAEGFTEAENLYNQQKPHD</sequence>
<evidence type="ECO:0000256" key="2">
    <source>
        <dbReference type="ARBA" id="ARBA00008034"/>
    </source>
</evidence>
<evidence type="ECO:0000256" key="9">
    <source>
        <dbReference type="SAM" id="Phobius"/>
    </source>
</evidence>
<organism evidence="10 11">
    <name type="scientific">Constantimarinum furrinae</name>
    <dbReference type="NCBI Taxonomy" id="2562285"/>
    <lineage>
        <taxon>Bacteria</taxon>
        <taxon>Pseudomonadati</taxon>
        <taxon>Bacteroidota</taxon>
        <taxon>Flavobacteriia</taxon>
        <taxon>Flavobacteriales</taxon>
        <taxon>Flavobacteriaceae</taxon>
        <taxon>Altibacter/Constantimarinum group</taxon>
        <taxon>Constantimarinum</taxon>
    </lineage>
</organism>
<evidence type="ECO:0000256" key="7">
    <source>
        <dbReference type="ARBA" id="ARBA00023136"/>
    </source>
</evidence>
<dbReference type="AlphaFoldDB" id="A0A7G8PST0"/>
<dbReference type="PANTHER" id="PTHR30477:SF3">
    <property type="entry name" value="METAL TRANSPORT SYSTEM MEMBRANE PROTEIN CT_069-RELATED"/>
    <property type="match status" value="1"/>
</dbReference>
<evidence type="ECO:0000256" key="5">
    <source>
        <dbReference type="ARBA" id="ARBA00022692"/>
    </source>
</evidence>
<feature type="transmembrane region" description="Helical" evidence="9">
    <location>
        <begin position="101"/>
        <end position="120"/>
    </location>
</feature>
<protein>
    <submittedName>
        <fullName evidence="10">Manganese/zinc/iron transport system permease protein</fullName>
    </submittedName>
</protein>
<keyword evidence="3 8" id="KW-0813">Transport</keyword>
<feature type="transmembrane region" description="Helical" evidence="9">
    <location>
        <begin position="263"/>
        <end position="285"/>
    </location>
</feature>
<dbReference type="EMBL" id="CP052909">
    <property type="protein sequence ID" value="QNJ97396.1"/>
    <property type="molecule type" value="Genomic_DNA"/>
</dbReference>
<dbReference type="PANTHER" id="PTHR30477">
    <property type="entry name" value="ABC-TRANSPORTER METAL-BINDING PROTEIN"/>
    <property type="match status" value="1"/>
</dbReference>
<accession>A0A7G8PST0</accession>
<dbReference type="GO" id="GO:0043190">
    <property type="term" value="C:ATP-binding cassette (ABC) transporter complex"/>
    <property type="evidence" value="ECO:0007669"/>
    <property type="project" value="InterPro"/>
</dbReference>
<dbReference type="KEGG" id="alti:ALE3EI_0821"/>
<evidence type="ECO:0000256" key="4">
    <source>
        <dbReference type="ARBA" id="ARBA00022475"/>
    </source>
</evidence>
<evidence type="ECO:0000313" key="10">
    <source>
        <dbReference type="EMBL" id="QNJ97396.1"/>
    </source>
</evidence>
<evidence type="ECO:0000256" key="6">
    <source>
        <dbReference type="ARBA" id="ARBA00022989"/>
    </source>
</evidence>
<feature type="transmembrane region" description="Helical" evidence="9">
    <location>
        <begin position="71"/>
        <end position="89"/>
    </location>
</feature>
<dbReference type="SUPFAM" id="SSF81345">
    <property type="entry name" value="ABC transporter involved in vitamin B12 uptake, BtuC"/>
    <property type="match status" value="1"/>
</dbReference>
<dbReference type="Pfam" id="PF00950">
    <property type="entry name" value="ABC-3"/>
    <property type="match status" value="1"/>
</dbReference>
<feature type="transmembrane region" description="Helical" evidence="9">
    <location>
        <begin position="190"/>
        <end position="218"/>
    </location>
</feature>
<keyword evidence="5 8" id="KW-0812">Transmembrane</keyword>
<evidence type="ECO:0000313" key="11">
    <source>
        <dbReference type="Proteomes" id="UP000515514"/>
    </source>
</evidence>
<dbReference type="RefSeq" id="WP_186991123.1">
    <property type="nucleotide sequence ID" value="NZ_CP052909.1"/>
</dbReference>
<dbReference type="GO" id="GO:0071281">
    <property type="term" value="P:cellular response to iron ion"/>
    <property type="evidence" value="ECO:0007669"/>
    <property type="project" value="UniProtKB-ARBA"/>
</dbReference>
<evidence type="ECO:0000256" key="8">
    <source>
        <dbReference type="RuleBase" id="RU003943"/>
    </source>
</evidence>
<keyword evidence="7 9" id="KW-0472">Membrane</keyword>
<dbReference type="Proteomes" id="UP000515514">
    <property type="component" value="Chromosome"/>
</dbReference>
<keyword evidence="4" id="KW-1003">Cell membrane</keyword>
<dbReference type="InterPro" id="IPR037294">
    <property type="entry name" value="ABC_BtuC-like"/>
</dbReference>
<keyword evidence="11" id="KW-1185">Reference proteome</keyword>
<dbReference type="CDD" id="cd06550">
    <property type="entry name" value="TM_ABC_iron-siderophores_like"/>
    <property type="match status" value="1"/>
</dbReference>
<evidence type="ECO:0000256" key="3">
    <source>
        <dbReference type="ARBA" id="ARBA00022448"/>
    </source>
</evidence>
<keyword evidence="6 9" id="KW-1133">Transmembrane helix</keyword>
<comment type="subcellular location">
    <subcellularLocation>
        <location evidence="1 8">Cell membrane</location>
        <topology evidence="1 8">Multi-pass membrane protein</topology>
    </subcellularLocation>
</comment>
<dbReference type="FunFam" id="1.10.3470.10:FF:000003">
    <property type="entry name" value="Iron ABC transporter permease SitD"/>
    <property type="match status" value="1"/>
</dbReference>
<dbReference type="InterPro" id="IPR001626">
    <property type="entry name" value="ABC_TroCD"/>
</dbReference>
<dbReference type="GO" id="GO:0055085">
    <property type="term" value="P:transmembrane transport"/>
    <property type="evidence" value="ECO:0007669"/>
    <property type="project" value="InterPro"/>
</dbReference>
<dbReference type="GO" id="GO:0010043">
    <property type="term" value="P:response to zinc ion"/>
    <property type="evidence" value="ECO:0007669"/>
    <property type="project" value="TreeGrafter"/>
</dbReference>
<evidence type="ECO:0000256" key="1">
    <source>
        <dbReference type="ARBA" id="ARBA00004651"/>
    </source>
</evidence>
<proteinExistence type="inferred from homology"/>
<comment type="similarity">
    <text evidence="2 8">Belongs to the ABC-3 integral membrane protein family.</text>
</comment>